<evidence type="ECO:0000313" key="2">
    <source>
        <dbReference type="EMBL" id="GBN56767.1"/>
    </source>
</evidence>
<comment type="caution">
    <text evidence="2">The sequence shown here is derived from an EMBL/GenBank/DDBJ whole genome shotgun (WGS) entry which is preliminary data.</text>
</comment>
<name>A0A4Y2Q2I2_ARAVE</name>
<keyword evidence="3" id="KW-1185">Reference proteome</keyword>
<keyword evidence="1" id="KW-0472">Membrane</keyword>
<feature type="transmembrane region" description="Helical" evidence="1">
    <location>
        <begin position="45"/>
        <end position="64"/>
    </location>
</feature>
<evidence type="ECO:0000313" key="3">
    <source>
        <dbReference type="Proteomes" id="UP000499080"/>
    </source>
</evidence>
<evidence type="ECO:0000256" key="1">
    <source>
        <dbReference type="SAM" id="Phobius"/>
    </source>
</evidence>
<gene>
    <name evidence="2" type="ORF">AVEN_262353_1</name>
</gene>
<dbReference type="EMBL" id="BGPR01012587">
    <property type="protein sequence ID" value="GBN56767.1"/>
    <property type="molecule type" value="Genomic_DNA"/>
</dbReference>
<dbReference type="Proteomes" id="UP000499080">
    <property type="component" value="Unassembled WGS sequence"/>
</dbReference>
<dbReference type="AlphaFoldDB" id="A0A4Y2Q2I2"/>
<keyword evidence="1" id="KW-1133">Transmembrane helix</keyword>
<accession>A0A4Y2Q2I2</accession>
<reference evidence="2 3" key="1">
    <citation type="journal article" date="2019" name="Sci. Rep.">
        <title>Orb-weaving spider Araneus ventricosus genome elucidates the spidroin gene catalogue.</title>
        <authorList>
            <person name="Kono N."/>
            <person name="Nakamura H."/>
            <person name="Ohtoshi R."/>
            <person name="Moran D.A.P."/>
            <person name="Shinohara A."/>
            <person name="Yoshida Y."/>
            <person name="Fujiwara M."/>
            <person name="Mori M."/>
            <person name="Tomita M."/>
            <person name="Arakawa K."/>
        </authorList>
    </citation>
    <scope>NUCLEOTIDE SEQUENCE [LARGE SCALE GENOMIC DNA]</scope>
</reference>
<keyword evidence="1" id="KW-0812">Transmembrane</keyword>
<organism evidence="2 3">
    <name type="scientific">Araneus ventricosus</name>
    <name type="common">Orbweaver spider</name>
    <name type="synonym">Epeira ventricosa</name>
    <dbReference type="NCBI Taxonomy" id="182803"/>
    <lineage>
        <taxon>Eukaryota</taxon>
        <taxon>Metazoa</taxon>
        <taxon>Ecdysozoa</taxon>
        <taxon>Arthropoda</taxon>
        <taxon>Chelicerata</taxon>
        <taxon>Arachnida</taxon>
        <taxon>Araneae</taxon>
        <taxon>Araneomorphae</taxon>
        <taxon>Entelegynae</taxon>
        <taxon>Araneoidea</taxon>
        <taxon>Araneidae</taxon>
        <taxon>Araneus</taxon>
    </lineage>
</organism>
<protein>
    <submittedName>
        <fullName evidence="2">Uncharacterized protein</fullName>
    </submittedName>
</protein>
<proteinExistence type="predicted"/>
<sequence>MPSLKRRIIAVIEIAAQKMLQNAERDCLLAVCRAVNGAHTENHSFFFSTFVPIGIINFYYLVLLGKFPSLLVLQLLECPRQWTSILHTLAFAYLQEVQ</sequence>